<name>A0A0A7HAX3_9CAUD</name>
<keyword evidence="2" id="KW-1185">Reference proteome</keyword>
<accession>A0A0A7HAX3</accession>
<proteinExistence type="predicted"/>
<dbReference type="KEGG" id="vg:23680886"/>
<dbReference type="Proteomes" id="UP000031071">
    <property type="component" value="Segment"/>
</dbReference>
<dbReference type="GeneID" id="23680886"/>
<evidence type="ECO:0000313" key="1">
    <source>
        <dbReference type="EMBL" id="AIZ01733.1"/>
    </source>
</evidence>
<protein>
    <submittedName>
        <fullName evidence="1">Uncharacterized protein</fullName>
    </submittedName>
</protein>
<sequence length="96" mass="10152">MAGEATAKRPWEAQRRAAAAILQSMANEAEAKAAEAKVNLLYADSCPPHPAAHPAAHIAEDAVLRSRARTAQHYDAELADLNTALAAIADLEGPER</sequence>
<reference evidence="1 2" key="1">
    <citation type="submission" date="2014-10" db="EMBL/GenBank/DDBJ databases">
        <title>Genome of vB_ArtM-ArV1 - first myovirus infecting Arthrobacter sp.</title>
        <authorList>
            <person name="Simoliunas E."/>
            <person name="Kaliniene L."/>
            <person name="Stasilo M."/>
            <person name="Meskys R."/>
        </authorList>
    </citation>
    <scope>NUCLEOTIDE SEQUENCE [LARGE SCALE GENOMIC DNA]</scope>
</reference>
<organism evidence="1 2">
    <name type="scientific">Arthrobacter phage vB_ArtM-ArV1</name>
    <dbReference type="NCBI Taxonomy" id="1566993"/>
    <lineage>
        <taxon>Viruses</taxon>
        <taxon>Duplodnaviria</taxon>
        <taxon>Heunggongvirae</taxon>
        <taxon>Uroviricota</taxon>
        <taxon>Caudoviricetes</taxon>
        <taxon>Klausavirus</taxon>
        <taxon>Klausavirus ArV1</taxon>
    </lineage>
</organism>
<dbReference type="EMBL" id="KM879463">
    <property type="protein sequence ID" value="AIZ01733.1"/>
    <property type="molecule type" value="Genomic_DNA"/>
</dbReference>
<evidence type="ECO:0000313" key="2">
    <source>
        <dbReference type="Proteomes" id="UP000031071"/>
    </source>
</evidence>
<dbReference type="RefSeq" id="YP_009126079.1">
    <property type="nucleotide sequence ID" value="NC_026606.1"/>
</dbReference>
<gene>
    <name evidence="1" type="ORF">ArV1_045</name>
</gene>